<dbReference type="GO" id="GO:0016788">
    <property type="term" value="F:hydrolase activity, acting on ester bonds"/>
    <property type="evidence" value="ECO:0007669"/>
    <property type="project" value="TreeGrafter"/>
</dbReference>
<evidence type="ECO:0000313" key="4">
    <source>
        <dbReference type="Proteomes" id="UP000249061"/>
    </source>
</evidence>
<sequence>MPMRFRCLVLVALMGCAPEDVVGRTEHFDLASEKVGDTFRIFVRTPLNYDDDSSLNFPLVVQLDANLPFLDEYDATMQQAVALERATATQPVIIVGIGYPNAAEAEKKRLRDFSLSMESEPFRAKWAAQVPVTGAPQFYEFIRDELMPELRRRYRLDGPARTALFGHSMGGLFSLYAVTRHNEAPLFSAYVAASPSLFWDDGQLVTRFEALPELTSTAQLLVSHGALEGPEMAGFVQHFSAQLEARARTQLLFYPVRFETGHLGTTTPSFREGLRVMFPAAVTP</sequence>
<evidence type="ECO:0000256" key="2">
    <source>
        <dbReference type="ARBA" id="ARBA00022801"/>
    </source>
</evidence>
<organism evidence="3 4">
    <name type="scientific">Archangium gephyra</name>
    <dbReference type="NCBI Taxonomy" id="48"/>
    <lineage>
        <taxon>Bacteria</taxon>
        <taxon>Pseudomonadati</taxon>
        <taxon>Myxococcota</taxon>
        <taxon>Myxococcia</taxon>
        <taxon>Myxococcales</taxon>
        <taxon>Cystobacterineae</taxon>
        <taxon>Archangiaceae</taxon>
        <taxon>Archangium</taxon>
    </lineage>
</organism>
<reference evidence="3 4" key="1">
    <citation type="submission" date="2017-08" db="EMBL/GenBank/DDBJ databases">
        <title>Infants hospitalized years apart are colonized by the same room-sourced microbial strains.</title>
        <authorList>
            <person name="Brooks B."/>
            <person name="Olm M.R."/>
            <person name="Firek B.A."/>
            <person name="Baker R."/>
            <person name="Thomas B.C."/>
            <person name="Morowitz M.J."/>
            <person name="Banfield J.F."/>
        </authorList>
    </citation>
    <scope>NUCLEOTIDE SEQUENCE [LARGE SCALE GENOMIC DNA]</scope>
    <source>
        <strain evidence="3">S2_003_000_R2_14</strain>
    </source>
</reference>
<dbReference type="EMBL" id="QFQP01000044">
    <property type="protein sequence ID" value="PZR05572.1"/>
    <property type="molecule type" value="Genomic_DNA"/>
</dbReference>
<evidence type="ECO:0008006" key="5">
    <source>
        <dbReference type="Google" id="ProtNLM"/>
    </source>
</evidence>
<evidence type="ECO:0000313" key="3">
    <source>
        <dbReference type="EMBL" id="PZR05572.1"/>
    </source>
</evidence>
<dbReference type="Gene3D" id="3.40.50.1820">
    <property type="entry name" value="alpha/beta hydrolase"/>
    <property type="match status" value="1"/>
</dbReference>
<protein>
    <recommendedName>
        <fullName evidence="5">Alpha/beta hydrolase</fullName>
    </recommendedName>
</protein>
<proteinExistence type="inferred from homology"/>
<dbReference type="Proteomes" id="UP000249061">
    <property type="component" value="Unassembled WGS sequence"/>
</dbReference>
<dbReference type="SUPFAM" id="SSF53474">
    <property type="entry name" value="alpha/beta-Hydrolases"/>
    <property type="match status" value="1"/>
</dbReference>
<dbReference type="PANTHER" id="PTHR40841">
    <property type="entry name" value="SIDEROPHORE TRIACETYLFUSARININE C ESTERASE"/>
    <property type="match status" value="1"/>
</dbReference>
<accession>A0A2W5SRP0</accession>
<gene>
    <name evidence="3" type="ORF">DI536_32175</name>
</gene>
<dbReference type="InterPro" id="IPR029058">
    <property type="entry name" value="AB_hydrolase_fold"/>
</dbReference>
<dbReference type="AlphaFoldDB" id="A0A2W5SRP0"/>
<comment type="similarity">
    <text evidence="1">Belongs to the esterase D family.</text>
</comment>
<dbReference type="InterPro" id="IPR000801">
    <property type="entry name" value="Esterase-like"/>
</dbReference>
<dbReference type="PANTHER" id="PTHR40841:SF2">
    <property type="entry name" value="SIDEROPHORE-DEGRADING ESTERASE (EUROFUNG)"/>
    <property type="match status" value="1"/>
</dbReference>
<keyword evidence="2" id="KW-0378">Hydrolase</keyword>
<dbReference type="InterPro" id="IPR052558">
    <property type="entry name" value="Siderophore_Hydrolase_D"/>
</dbReference>
<evidence type="ECO:0000256" key="1">
    <source>
        <dbReference type="ARBA" id="ARBA00005622"/>
    </source>
</evidence>
<name>A0A2W5SRP0_9BACT</name>
<comment type="caution">
    <text evidence="3">The sequence shown here is derived from an EMBL/GenBank/DDBJ whole genome shotgun (WGS) entry which is preliminary data.</text>
</comment>
<dbReference type="Pfam" id="PF00756">
    <property type="entry name" value="Esterase"/>
    <property type="match status" value="1"/>
</dbReference>